<dbReference type="SUPFAM" id="SSF63501">
    <property type="entry name" value="Frizzled cysteine-rich domain"/>
    <property type="match status" value="1"/>
</dbReference>
<comment type="caution">
    <text evidence="5">The sequence shown here is derived from an EMBL/GenBank/DDBJ whole genome shotgun (WGS) entry which is preliminary data.</text>
</comment>
<keyword evidence="1" id="KW-1015">Disulfide bond</keyword>
<evidence type="ECO:0000256" key="2">
    <source>
        <dbReference type="SAM" id="Phobius"/>
    </source>
</evidence>
<keyword evidence="3" id="KW-0732">Signal</keyword>
<keyword evidence="6" id="KW-1185">Reference proteome</keyword>
<feature type="chain" id="PRO_5001859627" evidence="3">
    <location>
        <begin position="30"/>
        <end position="217"/>
    </location>
</feature>
<dbReference type="InParanoid" id="A0A090M4H4"/>
<keyword evidence="2" id="KW-0472">Membrane</keyword>
<evidence type="ECO:0000256" key="1">
    <source>
        <dbReference type="ARBA" id="ARBA00023157"/>
    </source>
</evidence>
<dbReference type="KEGG" id="ota:OT_ostta01g05800"/>
<reference evidence="5 6" key="2">
    <citation type="journal article" date="2014" name="BMC Genomics">
        <title>An improved genome of the model marine alga Ostreococcus tauri unfolds by assessing Illumina de novo assemblies.</title>
        <authorList>
            <person name="Blanc-Mathieu R."/>
            <person name="Verhelst B."/>
            <person name="Derelle E."/>
            <person name="Rombauts S."/>
            <person name="Bouget F.Y."/>
            <person name="Carre I."/>
            <person name="Chateau A."/>
            <person name="Eyre-Walker A."/>
            <person name="Grimsley N."/>
            <person name="Moreau H."/>
            <person name="Piegu B."/>
            <person name="Rivals E."/>
            <person name="Schackwitz W."/>
            <person name="Van de Peer Y."/>
            <person name="Piganeau G."/>
        </authorList>
    </citation>
    <scope>NUCLEOTIDE SEQUENCE [LARGE SCALE GENOMIC DNA]</scope>
    <source>
        <strain evidence="6">OTTH 0595 / CCAP 157/2 / RCC745</strain>
    </source>
</reference>
<feature type="domain" description="FZ" evidence="4">
    <location>
        <begin position="59"/>
        <end position="196"/>
    </location>
</feature>
<dbReference type="Proteomes" id="UP000009170">
    <property type="component" value="Unassembled WGS sequence"/>
</dbReference>
<gene>
    <name evidence="5" type="ORF">OT_ostta01g05800</name>
</gene>
<keyword evidence="2" id="KW-1133">Transmembrane helix</keyword>
<evidence type="ECO:0000256" key="3">
    <source>
        <dbReference type="SAM" id="SignalP"/>
    </source>
</evidence>
<dbReference type="InterPro" id="IPR020067">
    <property type="entry name" value="Frizzled_dom"/>
</dbReference>
<proteinExistence type="predicted"/>
<dbReference type="AlphaFoldDB" id="A0A090M4H4"/>
<sequence length="217" mass="23559">MSRARTGRRWRMMIPWAVVAVASATAARGQFERAVDYDYRVCSEQSGEYDVDLVGGGTVKRATCVSVDAGELGFCNGIAYDACVRTDPPLTQDKRVTSQFDRMTKMQTAIAPELAADPICLEVMAQYMCALAFPRCDPDPVNTSKYYELPACWEYCMNAVFACMGEMDTARDVCNRSVYAGVVASQDRPDVKCVSAGSAVVTFVATAVTMAISIALA</sequence>
<keyword evidence="2" id="KW-0812">Transmembrane</keyword>
<dbReference type="GeneID" id="9834654"/>
<organism evidence="5 6">
    <name type="scientific">Ostreococcus tauri</name>
    <name type="common">Marine green alga</name>
    <dbReference type="NCBI Taxonomy" id="70448"/>
    <lineage>
        <taxon>Eukaryota</taxon>
        <taxon>Viridiplantae</taxon>
        <taxon>Chlorophyta</taxon>
        <taxon>Mamiellophyceae</taxon>
        <taxon>Mamiellales</taxon>
        <taxon>Bathycoccaceae</taxon>
        <taxon>Ostreococcus</taxon>
    </lineage>
</organism>
<dbReference type="Gene3D" id="1.10.2000.10">
    <property type="entry name" value="Frizzled cysteine-rich domain"/>
    <property type="match status" value="1"/>
</dbReference>
<dbReference type="OrthoDB" id="565069at2759"/>
<dbReference type="RefSeq" id="XP_022838353.1">
    <property type="nucleotide sequence ID" value="XM_022985482.1"/>
</dbReference>
<protein>
    <submittedName>
        <fullName evidence="5">Frizzled domain</fullName>
    </submittedName>
</protein>
<evidence type="ECO:0000259" key="4">
    <source>
        <dbReference type="PROSITE" id="PS50038"/>
    </source>
</evidence>
<feature type="transmembrane region" description="Helical" evidence="2">
    <location>
        <begin position="196"/>
        <end position="216"/>
    </location>
</feature>
<evidence type="ECO:0000313" key="5">
    <source>
        <dbReference type="EMBL" id="CEF96879.1"/>
    </source>
</evidence>
<accession>A0A090M4H4</accession>
<dbReference type="PROSITE" id="PS50038">
    <property type="entry name" value="FZ"/>
    <property type="match status" value="1"/>
</dbReference>
<reference evidence="6" key="1">
    <citation type="journal article" date="2006" name="Proc. Natl. Acad. Sci. U.S.A.">
        <title>Genome analysis of the smallest free-living eukaryote Ostreococcus tauri unveils many unique features.</title>
        <authorList>
            <person name="Derelle E."/>
            <person name="Ferraz C."/>
            <person name="Rombauts S."/>
            <person name="Rouze P."/>
            <person name="Worden A.Z."/>
            <person name="Robbens S."/>
            <person name="Partensky F."/>
            <person name="Degroeve S."/>
            <person name="Echeynie S."/>
            <person name="Cooke R."/>
            <person name="Saeys Y."/>
            <person name="Wuyts J."/>
            <person name="Jabbari K."/>
            <person name="Bowler C."/>
            <person name="Panaud O."/>
            <person name="Piegu B."/>
            <person name="Ball S.G."/>
            <person name="Ral J.-P."/>
            <person name="Bouget F.-Y."/>
            <person name="Piganeau G."/>
            <person name="De Baets B."/>
            <person name="Picard A."/>
            <person name="Delseny M."/>
            <person name="Demaille J."/>
            <person name="Van de Peer Y."/>
            <person name="Moreau H."/>
        </authorList>
    </citation>
    <scope>NUCLEOTIDE SEQUENCE [LARGE SCALE GENOMIC DNA]</scope>
    <source>
        <strain evidence="6">OTTH 0595 / CCAP 157/2 / RCC745</strain>
    </source>
</reference>
<dbReference type="EMBL" id="CAID01000001">
    <property type="protein sequence ID" value="CEF96879.1"/>
    <property type="molecule type" value="Genomic_DNA"/>
</dbReference>
<name>A0A090M4H4_OSTTA</name>
<evidence type="ECO:0000313" key="6">
    <source>
        <dbReference type="Proteomes" id="UP000009170"/>
    </source>
</evidence>
<feature type="signal peptide" evidence="3">
    <location>
        <begin position="1"/>
        <end position="29"/>
    </location>
</feature>
<dbReference type="InterPro" id="IPR036790">
    <property type="entry name" value="Frizzled_dom_sf"/>
</dbReference>